<name>A0A7Y9PFQ1_9BACT</name>
<dbReference type="Proteomes" id="UP000589520">
    <property type="component" value="Unassembled WGS sequence"/>
</dbReference>
<keyword evidence="2" id="KW-1185">Reference proteome</keyword>
<evidence type="ECO:0000313" key="2">
    <source>
        <dbReference type="Proteomes" id="UP000589520"/>
    </source>
</evidence>
<reference evidence="1 2" key="1">
    <citation type="submission" date="2020-07" db="EMBL/GenBank/DDBJ databases">
        <title>Genomic Encyclopedia of Type Strains, Phase IV (KMG-V): Genome sequencing to study the core and pangenomes of soil and plant-associated prokaryotes.</title>
        <authorList>
            <person name="Whitman W."/>
        </authorList>
    </citation>
    <scope>NUCLEOTIDE SEQUENCE [LARGE SCALE GENOMIC DNA]</scope>
    <source>
        <strain evidence="1 2">X4EP2</strain>
    </source>
</reference>
<organism evidence="1 2">
    <name type="scientific">Granulicella arctica</name>
    <dbReference type="NCBI Taxonomy" id="940613"/>
    <lineage>
        <taxon>Bacteria</taxon>
        <taxon>Pseudomonadati</taxon>
        <taxon>Acidobacteriota</taxon>
        <taxon>Terriglobia</taxon>
        <taxon>Terriglobales</taxon>
        <taxon>Acidobacteriaceae</taxon>
        <taxon>Granulicella</taxon>
    </lineage>
</organism>
<gene>
    <name evidence="1" type="ORF">HDF17_001341</name>
</gene>
<dbReference type="EMBL" id="JACCCW010000001">
    <property type="protein sequence ID" value="NYF79054.1"/>
    <property type="molecule type" value="Genomic_DNA"/>
</dbReference>
<comment type="caution">
    <text evidence="1">The sequence shown here is derived from an EMBL/GenBank/DDBJ whole genome shotgun (WGS) entry which is preliminary data.</text>
</comment>
<protein>
    <submittedName>
        <fullName evidence="1">Uncharacterized protein</fullName>
    </submittedName>
</protein>
<proteinExistence type="predicted"/>
<dbReference type="AlphaFoldDB" id="A0A7Y9PFQ1"/>
<accession>A0A7Y9PFQ1</accession>
<sequence>MPSIAQDNSLFDIDRELDSLLDEIQEQAESEDPRKSVLN</sequence>
<evidence type="ECO:0000313" key="1">
    <source>
        <dbReference type="EMBL" id="NYF79054.1"/>
    </source>
</evidence>